<dbReference type="Pfam" id="PF00005">
    <property type="entry name" value="ABC_tran"/>
    <property type="match status" value="1"/>
</dbReference>
<organism evidence="10 11">
    <name type="scientific">Streptomyces silvisoli</name>
    <dbReference type="NCBI Taxonomy" id="3034235"/>
    <lineage>
        <taxon>Bacteria</taxon>
        <taxon>Bacillati</taxon>
        <taxon>Actinomycetota</taxon>
        <taxon>Actinomycetes</taxon>
        <taxon>Kitasatosporales</taxon>
        <taxon>Streptomycetaceae</taxon>
        <taxon>Streptomyces</taxon>
    </lineage>
</organism>
<evidence type="ECO:0000256" key="3">
    <source>
        <dbReference type="ARBA" id="ARBA00022741"/>
    </source>
</evidence>
<dbReference type="InterPro" id="IPR003439">
    <property type="entry name" value="ABC_transporter-like_ATP-bd"/>
</dbReference>
<keyword evidence="2 7" id="KW-0812">Transmembrane</keyword>
<dbReference type="PROSITE" id="PS50893">
    <property type="entry name" value="ABC_TRANSPORTER_2"/>
    <property type="match status" value="1"/>
</dbReference>
<dbReference type="InterPro" id="IPR027417">
    <property type="entry name" value="P-loop_NTPase"/>
</dbReference>
<evidence type="ECO:0000256" key="4">
    <source>
        <dbReference type="ARBA" id="ARBA00022840"/>
    </source>
</evidence>
<evidence type="ECO:0000256" key="5">
    <source>
        <dbReference type="ARBA" id="ARBA00022989"/>
    </source>
</evidence>
<dbReference type="GO" id="GO:0005524">
    <property type="term" value="F:ATP binding"/>
    <property type="evidence" value="ECO:0007669"/>
    <property type="project" value="UniProtKB-KW"/>
</dbReference>
<evidence type="ECO:0000259" key="8">
    <source>
        <dbReference type="PROSITE" id="PS50893"/>
    </source>
</evidence>
<dbReference type="InterPro" id="IPR036640">
    <property type="entry name" value="ABC1_TM_sf"/>
</dbReference>
<keyword evidence="4 10" id="KW-0067">ATP-binding</keyword>
<feature type="domain" description="ABC transporter" evidence="8">
    <location>
        <begin position="343"/>
        <end position="590"/>
    </location>
</feature>
<evidence type="ECO:0000256" key="7">
    <source>
        <dbReference type="SAM" id="Phobius"/>
    </source>
</evidence>
<dbReference type="Gene3D" id="1.20.1560.10">
    <property type="entry name" value="ABC transporter type 1, transmembrane domain"/>
    <property type="match status" value="1"/>
</dbReference>
<dbReference type="Proteomes" id="UP001216579">
    <property type="component" value="Unassembled WGS sequence"/>
</dbReference>
<sequence length="613" mass="66416">MTRYLRLWAELLKLSWQRERRLTALVFALEAGSVVANVVIALSLRFAVDYLIDHREPLAIGAACGAAIACAAALVANRLHGLVGLFLIVEKLGVVLDSRMMSDIAALEGIEHLERPEYLDRISLLQGGARRLVGGMWTAVRSVFTMLQVVLTLLLLGAVGPWLLLLLALAVAPLLSDWAGRRIETRTETDTADAFRLQRHLFELATEAGPAKDIQVARVGGTVANRQAEAWDRATIGRFRARVRAAGLRALGWSVFAAGFVLVLGLLVRRASTGAATAGEVVMVVTLAITLQQTVQTMVGQWTTTMSAGLFIEPYLWLRSYVTADRRLRTGSESAPDALHEGIRLTGVGYTYPGTVSPAVKDIDVFMPAGAVVALVGEHGSGKTTLVKLLSKFYRPQAGTITLDGVDLAAVETEAWRVRTSAAYQDFGRYPQSTFAEAVGLGDVAHIADRRRRDEAIRAADATRLVERLPDGISTRLSPQYGGVELSEGQWQKTALARACMRTGPLLFMLDEPTAALDAPSEHAIFERYMAQARRQAALNGTVTLVVSHRLSTVASADLVLVLERGRLVEQGTHEQLLALGGRYSTLYALQARAYEAVPRSDAVSAEAERSAT</sequence>
<evidence type="ECO:0000313" key="11">
    <source>
        <dbReference type="Proteomes" id="UP001216579"/>
    </source>
</evidence>
<comment type="caution">
    <text evidence="10">The sequence shown here is derived from an EMBL/GenBank/DDBJ whole genome shotgun (WGS) entry which is preliminary data.</text>
</comment>
<accession>A0ABT5ZKE7</accession>
<keyword evidence="11" id="KW-1185">Reference proteome</keyword>
<keyword evidence="6 7" id="KW-0472">Membrane</keyword>
<dbReference type="SUPFAM" id="SSF52540">
    <property type="entry name" value="P-loop containing nucleoside triphosphate hydrolases"/>
    <property type="match status" value="1"/>
</dbReference>
<feature type="transmembrane region" description="Helical" evidence="7">
    <location>
        <begin position="248"/>
        <end position="268"/>
    </location>
</feature>
<feature type="transmembrane region" description="Helical" evidence="7">
    <location>
        <begin position="58"/>
        <end position="76"/>
    </location>
</feature>
<reference evidence="10 11" key="1">
    <citation type="submission" date="2023-03" db="EMBL/GenBank/DDBJ databases">
        <title>Draft genome sequence of Streptomyces sp. RB6PN23 isolated from peat swamp forest in Thailand.</title>
        <authorList>
            <person name="Klaysubun C."/>
            <person name="Duangmal K."/>
        </authorList>
    </citation>
    <scope>NUCLEOTIDE SEQUENCE [LARGE SCALE GENOMIC DNA]</scope>
    <source>
        <strain evidence="10 11">RB6PN23</strain>
    </source>
</reference>
<comment type="subcellular location">
    <subcellularLocation>
        <location evidence="1">Cell membrane</location>
        <topology evidence="1">Multi-pass membrane protein</topology>
    </subcellularLocation>
</comment>
<dbReference type="SMART" id="SM00382">
    <property type="entry name" value="AAA"/>
    <property type="match status" value="1"/>
</dbReference>
<dbReference type="PANTHER" id="PTHR43394">
    <property type="entry name" value="ATP-DEPENDENT PERMEASE MDL1, MITOCHONDRIAL"/>
    <property type="match status" value="1"/>
</dbReference>
<name>A0ABT5ZKE7_9ACTN</name>
<dbReference type="PROSITE" id="PS50929">
    <property type="entry name" value="ABC_TM1F"/>
    <property type="match status" value="1"/>
</dbReference>
<dbReference type="EMBL" id="JARJBC010000007">
    <property type="protein sequence ID" value="MDF3290308.1"/>
    <property type="molecule type" value="Genomic_DNA"/>
</dbReference>
<evidence type="ECO:0000313" key="10">
    <source>
        <dbReference type="EMBL" id="MDF3290308.1"/>
    </source>
</evidence>
<protein>
    <submittedName>
        <fullName evidence="10">ABC transporter ATP-binding protein</fullName>
    </submittedName>
</protein>
<dbReference type="SUPFAM" id="SSF90123">
    <property type="entry name" value="ABC transporter transmembrane region"/>
    <property type="match status" value="1"/>
</dbReference>
<keyword evidence="5 7" id="KW-1133">Transmembrane helix</keyword>
<evidence type="ECO:0000256" key="2">
    <source>
        <dbReference type="ARBA" id="ARBA00022692"/>
    </source>
</evidence>
<evidence type="ECO:0000256" key="6">
    <source>
        <dbReference type="ARBA" id="ARBA00023136"/>
    </source>
</evidence>
<dbReference type="Gene3D" id="3.40.50.300">
    <property type="entry name" value="P-loop containing nucleotide triphosphate hydrolases"/>
    <property type="match status" value="1"/>
</dbReference>
<dbReference type="InterPro" id="IPR003593">
    <property type="entry name" value="AAA+_ATPase"/>
</dbReference>
<dbReference type="PANTHER" id="PTHR43394:SF1">
    <property type="entry name" value="ATP-BINDING CASSETTE SUB-FAMILY B MEMBER 10, MITOCHONDRIAL"/>
    <property type="match status" value="1"/>
</dbReference>
<evidence type="ECO:0000259" key="9">
    <source>
        <dbReference type="PROSITE" id="PS50929"/>
    </source>
</evidence>
<dbReference type="InterPro" id="IPR039421">
    <property type="entry name" value="Type_1_exporter"/>
</dbReference>
<feature type="transmembrane region" description="Helical" evidence="7">
    <location>
        <begin position="21"/>
        <end position="46"/>
    </location>
</feature>
<proteinExistence type="predicted"/>
<dbReference type="InterPro" id="IPR011527">
    <property type="entry name" value="ABC1_TM_dom"/>
</dbReference>
<gene>
    <name evidence="10" type="ORF">P3G67_13845</name>
</gene>
<feature type="domain" description="ABC transmembrane type-1" evidence="9">
    <location>
        <begin position="24"/>
        <end position="307"/>
    </location>
</feature>
<evidence type="ECO:0000256" key="1">
    <source>
        <dbReference type="ARBA" id="ARBA00004651"/>
    </source>
</evidence>
<keyword evidence="3" id="KW-0547">Nucleotide-binding</keyword>
<dbReference type="RefSeq" id="WP_276093745.1">
    <property type="nucleotide sequence ID" value="NZ_JARJBC010000007.1"/>
</dbReference>